<name>A0A7L5BSZ8_9RHOB</name>
<dbReference type="EMBL" id="CP049056">
    <property type="protein sequence ID" value="QIE54565.1"/>
    <property type="molecule type" value="Genomic_DNA"/>
</dbReference>
<proteinExistence type="predicted"/>
<evidence type="ECO:0000313" key="3">
    <source>
        <dbReference type="Proteomes" id="UP000503336"/>
    </source>
</evidence>
<dbReference type="InterPro" id="IPR019225">
    <property type="entry name" value="DUF2155"/>
</dbReference>
<keyword evidence="1" id="KW-0732">Signal</keyword>
<accession>A0A7L5BSZ8</accession>
<feature type="chain" id="PRO_5029915156" evidence="1">
    <location>
        <begin position="21"/>
        <end position="161"/>
    </location>
</feature>
<dbReference type="KEGG" id="hdh:G5B40_03405"/>
<dbReference type="Proteomes" id="UP000503336">
    <property type="component" value="Chromosome"/>
</dbReference>
<evidence type="ECO:0000313" key="2">
    <source>
        <dbReference type="EMBL" id="QIE54565.1"/>
    </source>
</evidence>
<organism evidence="2 3">
    <name type="scientific">Pikeienuella piscinae</name>
    <dbReference type="NCBI Taxonomy" id="2748098"/>
    <lineage>
        <taxon>Bacteria</taxon>
        <taxon>Pseudomonadati</taxon>
        <taxon>Pseudomonadota</taxon>
        <taxon>Alphaproteobacteria</taxon>
        <taxon>Rhodobacterales</taxon>
        <taxon>Paracoccaceae</taxon>
        <taxon>Pikeienuella</taxon>
    </lineage>
</organism>
<sequence length="161" mass="17318">MKGTAALSAALALLAAPLFAQETPPESPGAKFVPAPGTTYGERPDAPGYIEELIAEERPDWRSVPQPVALLRGLDKISGRVTDIRAPVGDKVVYERLTIEVDECREPPEGEVADAFVFMKIEDAKLGGGPVFSGWMFASSPALSAMDHQRYDLWVLSCATS</sequence>
<dbReference type="AlphaFoldDB" id="A0A7L5BSZ8"/>
<keyword evidence="3" id="KW-1185">Reference proteome</keyword>
<feature type="signal peptide" evidence="1">
    <location>
        <begin position="1"/>
        <end position="20"/>
    </location>
</feature>
<dbReference type="RefSeq" id="WP_165095005.1">
    <property type="nucleotide sequence ID" value="NZ_CP049056.1"/>
</dbReference>
<gene>
    <name evidence="2" type="ORF">G5B40_03405</name>
</gene>
<evidence type="ECO:0000256" key="1">
    <source>
        <dbReference type="SAM" id="SignalP"/>
    </source>
</evidence>
<reference evidence="2 3" key="1">
    <citation type="submission" date="2020-02" db="EMBL/GenBank/DDBJ databases">
        <title>complete genome sequence of Rhodobacteraceae bacterium.</title>
        <authorList>
            <person name="Park J."/>
            <person name="Kim Y.-S."/>
            <person name="Kim K.-H."/>
        </authorList>
    </citation>
    <scope>NUCLEOTIDE SEQUENCE [LARGE SCALE GENOMIC DNA]</scope>
    <source>
        <strain evidence="2 3">RR4-56</strain>
    </source>
</reference>
<protein>
    <submittedName>
        <fullName evidence="2">DUF2155 domain-containing protein</fullName>
    </submittedName>
</protein>
<dbReference type="Pfam" id="PF09923">
    <property type="entry name" value="DUF2155"/>
    <property type="match status" value="1"/>
</dbReference>